<reference evidence="3" key="1">
    <citation type="submission" date="2012-05" db="EMBL/GenBank/DDBJ databases">
        <authorList>
            <person name="Krishnakumar V."/>
            <person name="Cheung F."/>
            <person name="Xiao Y."/>
            <person name="Chan A."/>
            <person name="Moskal W.A."/>
            <person name="Town C.D."/>
        </authorList>
    </citation>
    <scope>NUCLEOTIDE SEQUENCE</scope>
</reference>
<accession>I3SRZ7</accession>
<feature type="domain" description="Late nodulin" evidence="2">
    <location>
        <begin position="1"/>
        <end position="44"/>
    </location>
</feature>
<organism evidence="3">
    <name type="scientific">Medicago truncatula</name>
    <name type="common">Barrel medic</name>
    <name type="synonym">Medicago tribuloides</name>
    <dbReference type="NCBI Taxonomy" id="3880"/>
    <lineage>
        <taxon>Eukaryota</taxon>
        <taxon>Viridiplantae</taxon>
        <taxon>Streptophyta</taxon>
        <taxon>Embryophyta</taxon>
        <taxon>Tracheophyta</taxon>
        <taxon>Spermatophyta</taxon>
        <taxon>Magnoliopsida</taxon>
        <taxon>eudicotyledons</taxon>
        <taxon>Gunneridae</taxon>
        <taxon>Pentapetalae</taxon>
        <taxon>rosids</taxon>
        <taxon>fabids</taxon>
        <taxon>Fabales</taxon>
        <taxon>Fabaceae</taxon>
        <taxon>Papilionoideae</taxon>
        <taxon>50 kb inversion clade</taxon>
        <taxon>NPAAA clade</taxon>
        <taxon>Hologalegina</taxon>
        <taxon>IRL clade</taxon>
        <taxon>Trifolieae</taxon>
        <taxon>Medicago</taxon>
    </lineage>
</organism>
<sequence length="82" mass="9302">MAKFVQFVYFMIIFLYVFLVSINIDAFAKCIEDSDCPPSMYCEPSFFYGGSGLNLILNQFVLNGECRCYIILSISIPTSLCI</sequence>
<feature type="transmembrane region" description="Helical" evidence="1">
    <location>
        <begin position="7"/>
        <end position="28"/>
    </location>
</feature>
<keyword evidence="1" id="KW-1133">Transmembrane helix</keyword>
<evidence type="ECO:0000259" key="2">
    <source>
        <dbReference type="Pfam" id="PF07127"/>
    </source>
</evidence>
<evidence type="ECO:0000313" key="3">
    <source>
        <dbReference type="EMBL" id="AFK43039.1"/>
    </source>
</evidence>
<keyword evidence="1" id="KW-0812">Transmembrane</keyword>
<protein>
    <recommendedName>
        <fullName evidence="2">Late nodulin domain-containing protein</fullName>
    </recommendedName>
</protein>
<dbReference type="InterPro" id="IPR009810">
    <property type="entry name" value="Nodulin_late_dom"/>
</dbReference>
<proteinExistence type="evidence at transcript level"/>
<name>I3SRZ7_MEDTR</name>
<keyword evidence="1" id="KW-0472">Membrane</keyword>
<dbReference type="EMBL" id="BT143245">
    <property type="protein sequence ID" value="AFK43039.1"/>
    <property type="molecule type" value="mRNA"/>
</dbReference>
<dbReference type="Pfam" id="PF07127">
    <property type="entry name" value="Nodulin_late"/>
    <property type="match status" value="1"/>
</dbReference>
<dbReference type="GO" id="GO:0046872">
    <property type="term" value="F:metal ion binding"/>
    <property type="evidence" value="ECO:0007669"/>
    <property type="project" value="InterPro"/>
</dbReference>
<evidence type="ECO:0000256" key="1">
    <source>
        <dbReference type="SAM" id="Phobius"/>
    </source>
</evidence>
<dbReference type="AlphaFoldDB" id="I3SRZ7"/>